<dbReference type="Proteomes" id="UP000232323">
    <property type="component" value="Unassembled WGS sequence"/>
</dbReference>
<evidence type="ECO:0000313" key="2">
    <source>
        <dbReference type="EMBL" id="GAX72888.1"/>
    </source>
</evidence>
<feature type="region of interest" description="Disordered" evidence="1">
    <location>
        <begin position="925"/>
        <end position="946"/>
    </location>
</feature>
<dbReference type="AlphaFoldDB" id="A0A250WPY3"/>
<feature type="compositionally biased region" description="Polar residues" evidence="1">
    <location>
        <begin position="809"/>
        <end position="827"/>
    </location>
</feature>
<evidence type="ECO:0000313" key="3">
    <source>
        <dbReference type="Proteomes" id="UP000232323"/>
    </source>
</evidence>
<sequence length="1028" mass="109850">MLDKSVLPDSSYTMNYFTKELIHIPDALISTLINGPLAVAQALGAKLLASYIHAQDNVENQVTAVDQLMQSVLGQMLGRLDLSAHRPNDMQAGSGDHSQNAAWIGRMQEDCKAAWMLCIQEYILLCHRLNIVPDYLEEVVECILENLDLSSRGVQEILMQQTTFSALGITGILLSDAADLALMSFRCLQPFVHDMSSTYRVLETVMRYLDRDGRWGSEHVVVNLLGLIRHACGDHTFPLFTTLLRHCSAEGLTTQQRKIIVSYASQWGSTHSLSAISHALTELPKALAAADMKPQTANQPLLRTPDQILLLEEVIATMRTLALNVGNVDELCDALAGALRRHASSSTMTPVSAMAVECCLAALNVIPEFPHQGRTFSHKGFPSLLIQQLGPYLVGAAACEDQFELEVGVRRSSLCCLLCILPLAILGAGVQAKPNSFNLAEMPTQSSHHTGYTLGSNHSSFSHTSTASRLQANLSSHDQHNGDLHRSSDALFQAAGSTVKSASSITCGSQPQTSPEGITSSQLDSRLCSQSMVSTDLLSSAPLPHTPLAPELSDGVVTCAPDERTALSLLSMACALACEGAAGPKELEGASWLTAAAATCLSPHVQLQLARLLLALRGMFLLKETSSWSSVRVSGGLLLAECMLQQLRLSARCTLLSQLLVPGQVLEQPELKFVWNHRSDVLNTSLGVGSRELVIPVLSAKCERFEATPGAESKARVGVKVLLSGAVAWADAFVTALQAEGLLHRAYGESLSKHMSEAFNTNAFSAPLLRTMATPSTPLPSYVSAAEAAAGSSPAASIMVAETSRQQKHYSIQGSKGGDSATSMSATLPPSLAVTRGAAAGSDELRLLMPGEADPGSVLQSALTETQQSSSAISVVMSPVDLLPQRVKAAAWGGRQASWTGREQMIGGPATALNLTQVLEILEEEQQQQQSLGPRRSSETVAVKAEDDDVGTSLQYSASSANRYPACFTYDQKDNTMLKSRGGAHFSTHLSGPRSESPVLLPIPGLQSKVPAKTMRALRCCCCVGKGW</sequence>
<name>A0A250WPY3_9CHLO</name>
<feature type="region of interest" description="Disordered" evidence="1">
    <location>
        <begin position="807"/>
        <end position="827"/>
    </location>
</feature>
<gene>
    <name evidence="2" type="ORF">CEUSTIGMA_g343.t1</name>
</gene>
<organism evidence="2 3">
    <name type="scientific">Chlamydomonas eustigma</name>
    <dbReference type="NCBI Taxonomy" id="1157962"/>
    <lineage>
        <taxon>Eukaryota</taxon>
        <taxon>Viridiplantae</taxon>
        <taxon>Chlorophyta</taxon>
        <taxon>core chlorophytes</taxon>
        <taxon>Chlorophyceae</taxon>
        <taxon>CS clade</taxon>
        <taxon>Chlamydomonadales</taxon>
        <taxon>Chlamydomonadaceae</taxon>
        <taxon>Chlamydomonas</taxon>
    </lineage>
</organism>
<accession>A0A250WPY3</accession>
<dbReference type="OrthoDB" id="19232at2759"/>
<protein>
    <submittedName>
        <fullName evidence="2">Uncharacterized protein</fullName>
    </submittedName>
</protein>
<keyword evidence="3" id="KW-1185">Reference proteome</keyword>
<proteinExistence type="predicted"/>
<feature type="region of interest" description="Disordered" evidence="1">
    <location>
        <begin position="441"/>
        <end position="469"/>
    </location>
</feature>
<dbReference type="STRING" id="1157962.A0A250WPY3"/>
<dbReference type="EMBL" id="BEGY01000001">
    <property type="protein sequence ID" value="GAX72888.1"/>
    <property type="molecule type" value="Genomic_DNA"/>
</dbReference>
<evidence type="ECO:0000256" key="1">
    <source>
        <dbReference type="SAM" id="MobiDB-lite"/>
    </source>
</evidence>
<comment type="caution">
    <text evidence="2">The sequence shown here is derived from an EMBL/GenBank/DDBJ whole genome shotgun (WGS) entry which is preliminary data.</text>
</comment>
<reference evidence="2 3" key="1">
    <citation type="submission" date="2017-08" db="EMBL/GenBank/DDBJ databases">
        <title>Acidophilic green algal genome provides insights into adaptation to an acidic environment.</title>
        <authorList>
            <person name="Hirooka S."/>
            <person name="Hirose Y."/>
            <person name="Kanesaki Y."/>
            <person name="Higuchi S."/>
            <person name="Fujiwara T."/>
            <person name="Onuma R."/>
            <person name="Era A."/>
            <person name="Ohbayashi R."/>
            <person name="Uzuka A."/>
            <person name="Nozaki H."/>
            <person name="Yoshikawa H."/>
            <person name="Miyagishima S.Y."/>
        </authorList>
    </citation>
    <scope>NUCLEOTIDE SEQUENCE [LARGE SCALE GENOMIC DNA]</scope>
    <source>
        <strain evidence="2 3">NIES-2499</strain>
    </source>
</reference>